<feature type="region of interest" description="Disordered" evidence="1">
    <location>
        <begin position="339"/>
        <end position="517"/>
    </location>
</feature>
<dbReference type="EMBL" id="JBBPEH010000011">
    <property type="protein sequence ID" value="KAK7531931.1"/>
    <property type="molecule type" value="Genomic_DNA"/>
</dbReference>
<feature type="compositionally biased region" description="Polar residues" evidence="1">
    <location>
        <begin position="1079"/>
        <end position="1095"/>
    </location>
</feature>
<feature type="compositionally biased region" description="Low complexity" evidence="1">
    <location>
        <begin position="63"/>
        <end position="79"/>
    </location>
</feature>
<feature type="region of interest" description="Disordered" evidence="1">
    <location>
        <begin position="534"/>
        <end position="881"/>
    </location>
</feature>
<feature type="compositionally biased region" description="Polar residues" evidence="1">
    <location>
        <begin position="993"/>
        <end position="1002"/>
    </location>
</feature>
<dbReference type="Proteomes" id="UP001360953">
    <property type="component" value="Unassembled WGS sequence"/>
</dbReference>
<feature type="compositionally biased region" description="Acidic residues" evidence="1">
    <location>
        <begin position="298"/>
        <end position="308"/>
    </location>
</feature>
<feature type="compositionally biased region" description="Basic and acidic residues" evidence="1">
    <location>
        <begin position="429"/>
        <end position="454"/>
    </location>
</feature>
<feature type="compositionally biased region" description="Acidic residues" evidence="1">
    <location>
        <begin position="409"/>
        <end position="428"/>
    </location>
</feature>
<feature type="compositionally biased region" description="Polar residues" evidence="1">
    <location>
        <begin position="137"/>
        <end position="153"/>
    </location>
</feature>
<feature type="region of interest" description="Disordered" evidence="1">
    <location>
        <begin position="1149"/>
        <end position="1172"/>
    </location>
</feature>
<feature type="compositionally biased region" description="Basic and acidic residues" evidence="1">
    <location>
        <begin position="716"/>
        <end position="725"/>
    </location>
</feature>
<feature type="compositionally biased region" description="Low complexity" evidence="1">
    <location>
        <begin position="118"/>
        <end position="129"/>
    </location>
</feature>
<feature type="compositionally biased region" description="Basic and acidic residues" evidence="1">
    <location>
        <begin position="496"/>
        <end position="516"/>
    </location>
</feature>
<feature type="compositionally biased region" description="Basic and acidic residues" evidence="1">
    <location>
        <begin position="682"/>
        <end position="694"/>
    </location>
</feature>
<feature type="region of interest" description="Disordered" evidence="1">
    <location>
        <begin position="894"/>
        <end position="1131"/>
    </location>
</feature>
<feature type="region of interest" description="Disordered" evidence="1">
    <location>
        <begin position="279"/>
        <end position="308"/>
    </location>
</feature>
<organism evidence="2 3">
    <name type="scientific">Phyllosticta citribraziliensis</name>
    <dbReference type="NCBI Taxonomy" id="989973"/>
    <lineage>
        <taxon>Eukaryota</taxon>
        <taxon>Fungi</taxon>
        <taxon>Dikarya</taxon>
        <taxon>Ascomycota</taxon>
        <taxon>Pezizomycotina</taxon>
        <taxon>Dothideomycetes</taxon>
        <taxon>Dothideomycetes incertae sedis</taxon>
        <taxon>Botryosphaeriales</taxon>
        <taxon>Phyllostictaceae</taxon>
        <taxon>Phyllosticta</taxon>
    </lineage>
</organism>
<feature type="compositionally biased region" description="Basic and acidic residues" evidence="1">
    <location>
        <begin position="477"/>
        <end position="487"/>
    </location>
</feature>
<accession>A0ABR1LBV1</accession>
<comment type="caution">
    <text evidence="2">The sequence shown here is derived from an EMBL/GenBank/DDBJ whole genome shotgun (WGS) entry which is preliminary data.</text>
</comment>
<feature type="compositionally biased region" description="Basic and acidic residues" evidence="1">
    <location>
        <begin position="769"/>
        <end position="793"/>
    </location>
</feature>
<feature type="compositionally biased region" description="Acidic residues" evidence="1">
    <location>
        <begin position="282"/>
        <end position="291"/>
    </location>
</feature>
<feature type="compositionally biased region" description="Basic and acidic residues" evidence="1">
    <location>
        <begin position="809"/>
        <end position="819"/>
    </location>
</feature>
<reference evidence="2 3" key="1">
    <citation type="submission" date="2024-04" db="EMBL/GenBank/DDBJ databases">
        <title>Phyllosticta paracitricarpa is synonymous to the EU quarantine fungus P. citricarpa based on phylogenomic analyses.</title>
        <authorList>
            <consortium name="Lawrence Berkeley National Laboratory"/>
            <person name="Van ingen-buijs V.A."/>
            <person name="Van westerhoven A.C."/>
            <person name="Haridas S."/>
            <person name="Skiadas P."/>
            <person name="Martin F."/>
            <person name="Groenewald J.Z."/>
            <person name="Crous P.W."/>
            <person name="Seidl M.F."/>
        </authorList>
    </citation>
    <scope>NUCLEOTIDE SEQUENCE [LARGE SCALE GENOMIC DNA]</scope>
    <source>
        <strain evidence="2 3">CPC 17464</strain>
    </source>
</reference>
<sequence length="1172" mass="126043">MGNEQSVPAPPAEDSAKSQDPAIAAGDPVQDPPSDVTESANISALAIETNNVKFNDGLPTPPTTFDDLPTQAAPASSAPIGIPRQQTETRDKRPAFLRRLTTAPSAVLTAQTHAENVTATPTSPSPETALKSVAKEQLNTVSSARSGSATDPSITDKDSYFPSPDYGSETKAASPTATHPPHLGSDDKELAQSLSSFQPSERDQPERNHWDAPRSGSVSPLSCDLVSNGAQELQDQGRDGAESQMTGGIPTPPRETAFDEARPVAFSVDDWAWRMEFLPSEASDDEDDIDPEFFPLPDGDDESFADDELSFLDPGRESALRGESRNEDHSVDLALVRTASSAESTQRAASVHEIIDPSTDADDDASSQIDAMTEKKEAEVFCETEDEAAPEETEDEVRAEEPAKLSTNLEDEPLDRETVEVVESEEQGDQDKQSNVDEQSNEREETSAEVESQKEISVAQPSPGSPALDASPQPARKVIEPDSRRDSAMYQLSLESPRDMEQLQTIKEPEPADQRKRMSLASIEDIAGELSMADFDSTEAKLEPKLSQDELPTGEQPVDAATSDQKVESIVKQPEIDGLAAESQPAEGSPIEEETQESAQPEQTQIAPVAPKFEAPPKRDNLPLVDRRPATAHPSRVAAETDSRPLTAPSNPLQVSEGVPVREKSKSWRKTWPILGNRAARSKSEASHTEKGPDEILPVTPVQPRNPEPAQQAKADSSEQRKAPIADEASTPSKTPGLVSKIPAPAEQSKTKEKKKRGSILGSIFRHSSTKDEKSKSKDSAKLEKNKEKESKPSKKNSKIAKVYRRSSKRQEGGEDEVKQSLTSSSRPVTAMAILDTRMVDEPQSLEPSGANKAQANEGILKDPIGEQRAGSAGRGKYGLPSASLGIPTLLQSPAKKKQNHFPEGSWYHRKSALPQEHASSAAQLPRRSSVGIFAGPDSAEGKKVQGSHLPQARPAQPQNRRASVHVPPQVPLRANPLLPPPDDSPYARATTGIPQPSTSKIFSYPNRNPPYRGIARANSSPLQGIGAASQPQVQTPRAGPSRIPSPSLSQVPVGRRNVAPRLPGPHRAVDMRRGIASPTFSQGPVKNQNIPDSFSSREHRNTDPETPLKGAGVAISPPQPASSGVVANSGKSEQSFVAELADTGVGRRGSEEITMRATSYPGMEWVPEDME</sequence>
<feature type="region of interest" description="Disordered" evidence="1">
    <location>
        <begin position="51"/>
        <end position="258"/>
    </location>
</feature>
<evidence type="ECO:0000256" key="1">
    <source>
        <dbReference type="SAM" id="MobiDB-lite"/>
    </source>
</evidence>
<protein>
    <submittedName>
        <fullName evidence="2">Uncharacterized protein</fullName>
    </submittedName>
</protein>
<evidence type="ECO:0000313" key="3">
    <source>
        <dbReference type="Proteomes" id="UP001360953"/>
    </source>
</evidence>
<feature type="compositionally biased region" description="Basic and acidic residues" evidence="1">
    <location>
        <begin position="200"/>
        <end position="212"/>
    </location>
</feature>
<feature type="compositionally biased region" description="Polar residues" evidence="1">
    <location>
        <begin position="102"/>
        <end position="117"/>
    </location>
</feature>
<feature type="compositionally biased region" description="Basic residues" evidence="1">
    <location>
        <begin position="794"/>
        <end position="808"/>
    </location>
</feature>
<name>A0ABR1LBV1_9PEZI</name>
<proteinExistence type="predicted"/>
<dbReference type="RefSeq" id="XP_066651601.1">
    <property type="nucleotide sequence ID" value="XM_066801305.1"/>
</dbReference>
<gene>
    <name evidence="2" type="ORF">J3D65DRAFT_635295</name>
</gene>
<feature type="compositionally biased region" description="Polar residues" evidence="1">
    <location>
        <begin position="597"/>
        <end position="606"/>
    </location>
</feature>
<feature type="compositionally biased region" description="Acidic residues" evidence="1">
    <location>
        <begin position="380"/>
        <end position="398"/>
    </location>
</feature>
<feature type="region of interest" description="Disordered" evidence="1">
    <location>
        <begin position="1"/>
        <end position="38"/>
    </location>
</feature>
<keyword evidence="3" id="KW-1185">Reference proteome</keyword>
<dbReference type="GeneID" id="92034211"/>
<feature type="compositionally biased region" description="Basic and acidic residues" evidence="1">
    <location>
        <begin position="538"/>
        <end position="548"/>
    </location>
</feature>
<evidence type="ECO:0000313" key="2">
    <source>
        <dbReference type="EMBL" id="KAK7531931.1"/>
    </source>
</evidence>
<feature type="compositionally biased region" description="Basic and acidic residues" evidence="1">
    <location>
        <begin position="615"/>
        <end position="629"/>
    </location>
</feature>
<feature type="compositionally biased region" description="Polar residues" evidence="1">
    <location>
        <begin position="339"/>
        <end position="348"/>
    </location>
</feature>
<feature type="compositionally biased region" description="Polar residues" evidence="1">
    <location>
        <begin position="1122"/>
        <end position="1131"/>
    </location>
</feature>